<dbReference type="EMBL" id="QLIN01000009">
    <property type="protein sequence ID" value="RAI67146.1"/>
    <property type="molecule type" value="Genomic_DNA"/>
</dbReference>
<reference evidence="1 2" key="1">
    <citation type="submission" date="2018-06" db="EMBL/GenBank/DDBJ databases">
        <authorList>
            <person name="Zhirakovskaya E."/>
        </authorList>
    </citation>
    <scope>NUCLEOTIDE SEQUENCE [LARGE SCALE GENOMIC DNA]</scope>
    <source>
        <strain evidence="1 2">LY3</strain>
    </source>
</reference>
<sequence>MRSTDHLDPFNLQRFLQAQDPIFDRVQTELNNGHKRSHWMWFIFPQFSGLGDSEMSRRYAIHSREEALAYLEHPLLGARLRTCTQEVLNIRERSVAGIFGHPDDLKFHSSMTLFAQVAADDSLFQQALNQYFHGILDDWTLSLMDSKQAQLPPNQG</sequence>
<dbReference type="Gene3D" id="1.25.40.380">
    <property type="entry name" value="Protein of unknown function DUF1810"/>
    <property type="match status" value="1"/>
</dbReference>
<protein>
    <submittedName>
        <fullName evidence="1">DUF1810 domain-containing protein</fullName>
    </submittedName>
</protein>
<dbReference type="InterPro" id="IPR014937">
    <property type="entry name" value="DUF1810"/>
</dbReference>
<name>A0A327MYR4_PSEFL</name>
<dbReference type="InterPro" id="IPR036287">
    <property type="entry name" value="Rv1873-like_sf"/>
</dbReference>
<dbReference type="Proteomes" id="UP000249493">
    <property type="component" value="Unassembled WGS sequence"/>
</dbReference>
<accession>A0A327MYR4</accession>
<dbReference type="RefSeq" id="WP_111285823.1">
    <property type="nucleotide sequence ID" value="NZ_QLIN01000009.1"/>
</dbReference>
<dbReference type="PIRSF" id="PIRSF008546">
    <property type="entry name" value="UCP008546"/>
    <property type="match status" value="1"/>
</dbReference>
<dbReference type="SUPFAM" id="SSF140736">
    <property type="entry name" value="Rv1873-like"/>
    <property type="match status" value="1"/>
</dbReference>
<organism evidence="1 2">
    <name type="scientific">Pseudomonas fluorescens</name>
    <dbReference type="NCBI Taxonomy" id="294"/>
    <lineage>
        <taxon>Bacteria</taxon>
        <taxon>Pseudomonadati</taxon>
        <taxon>Pseudomonadota</taxon>
        <taxon>Gammaproteobacteria</taxon>
        <taxon>Pseudomonadales</taxon>
        <taxon>Pseudomonadaceae</taxon>
        <taxon>Pseudomonas</taxon>
    </lineage>
</organism>
<dbReference type="Pfam" id="PF08837">
    <property type="entry name" value="DUF1810"/>
    <property type="match status" value="1"/>
</dbReference>
<comment type="caution">
    <text evidence="1">The sequence shown here is derived from an EMBL/GenBank/DDBJ whole genome shotgun (WGS) entry which is preliminary data.</text>
</comment>
<dbReference type="AlphaFoldDB" id="A0A327MYR4"/>
<proteinExistence type="predicted"/>
<evidence type="ECO:0000313" key="1">
    <source>
        <dbReference type="EMBL" id="RAI67146.1"/>
    </source>
</evidence>
<gene>
    <name evidence="1" type="ORF">DOZ80_20125</name>
</gene>
<evidence type="ECO:0000313" key="2">
    <source>
        <dbReference type="Proteomes" id="UP000249493"/>
    </source>
</evidence>